<proteinExistence type="predicted"/>
<gene>
    <name evidence="1" type="ORF">Tci_026009</name>
</gene>
<dbReference type="EMBL" id="BKCJ010003267">
    <property type="protein sequence ID" value="GEU54031.1"/>
    <property type="molecule type" value="Genomic_DNA"/>
</dbReference>
<comment type="caution">
    <text evidence="1">The sequence shown here is derived from an EMBL/GenBank/DDBJ whole genome shotgun (WGS) entry which is preliminary data.</text>
</comment>
<name>A0A6L2KWJ8_TANCI</name>
<protein>
    <submittedName>
        <fullName evidence="1">Uncharacterized protein</fullName>
    </submittedName>
</protein>
<evidence type="ECO:0000313" key="1">
    <source>
        <dbReference type="EMBL" id="GEU54031.1"/>
    </source>
</evidence>
<dbReference type="AlphaFoldDB" id="A0A6L2KWJ8"/>
<sequence length="122" mass="13952">MELKTTQTSTTTKLLMLKQGDYEMWRRRIEQYFQIQDYALWDVIENGNSFVPVTQTTTAEGGAITTTISSPVTAEEKIKKKNNVKTRSMQLMALSNEHLMTFNQYKDAKSLFAAIETRFGGN</sequence>
<reference evidence="1" key="1">
    <citation type="journal article" date="2019" name="Sci. Rep.">
        <title>Draft genome of Tanacetum cinerariifolium, the natural source of mosquito coil.</title>
        <authorList>
            <person name="Yamashiro T."/>
            <person name="Shiraishi A."/>
            <person name="Satake H."/>
            <person name="Nakayama K."/>
        </authorList>
    </citation>
    <scope>NUCLEOTIDE SEQUENCE</scope>
</reference>
<organism evidence="1">
    <name type="scientific">Tanacetum cinerariifolium</name>
    <name type="common">Dalmatian daisy</name>
    <name type="synonym">Chrysanthemum cinerariifolium</name>
    <dbReference type="NCBI Taxonomy" id="118510"/>
    <lineage>
        <taxon>Eukaryota</taxon>
        <taxon>Viridiplantae</taxon>
        <taxon>Streptophyta</taxon>
        <taxon>Embryophyta</taxon>
        <taxon>Tracheophyta</taxon>
        <taxon>Spermatophyta</taxon>
        <taxon>Magnoliopsida</taxon>
        <taxon>eudicotyledons</taxon>
        <taxon>Gunneridae</taxon>
        <taxon>Pentapetalae</taxon>
        <taxon>asterids</taxon>
        <taxon>campanulids</taxon>
        <taxon>Asterales</taxon>
        <taxon>Asteraceae</taxon>
        <taxon>Asteroideae</taxon>
        <taxon>Anthemideae</taxon>
        <taxon>Anthemidinae</taxon>
        <taxon>Tanacetum</taxon>
    </lineage>
</organism>
<accession>A0A6L2KWJ8</accession>
<feature type="non-terminal residue" evidence="1">
    <location>
        <position position="122"/>
    </location>
</feature>